<dbReference type="RefSeq" id="WP_036158829.1">
    <property type="nucleotide sequence ID" value="NZ_AVCX01000001.1"/>
</dbReference>
<dbReference type="STRING" id="1220589.CD32_21220"/>
<keyword evidence="3" id="KW-0812">Transmembrane</keyword>
<keyword evidence="3" id="KW-1133">Transmembrane helix</keyword>
<dbReference type="GO" id="GO:0046872">
    <property type="term" value="F:metal ion binding"/>
    <property type="evidence" value="ECO:0007669"/>
    <property type="project" value="UniProtKB-KW"/>
</dbReference>
<reference evidence="5 6" key="1">
    <citation type="submission" date="2014-02" db="EMBL/GenBank/DDBJ databases">
        <title>Draft genome sequence of Lysinibacillus odysseyi NBRC 100172.</title>
        <authorList>
            <person name="Zhang F."/>
            <person name="Wang G."/>
            <person name="Zhang L."/>
        </authorList>
    </citation>
    <scope>NUCLEOTIDE SEQUENCE [LARGE SCALE GENOMIC DNA]</scope>
    <source>
        <strain evidence="5 6">NBRC 100172</strain>
    </source>
</reference>
<dbReference type="InterPro" id="IPR002509">
    <property type="entry name" value="NODB_dom"/>
</dbReference>
<dbReference type="PANTHER" id="PTHR10587">
    <property type="entry name" value="GLYCOSYL TRANSFERASE-RELATED"/>
    <property type="match status" value="1"/>
</dbReference>
<dbReference type="GO" id="GO:0016020">
    <property type="term" value="C:membrane"/>
    <property type="evidence" value="ECO:0007669"/>
    <property type="project" value="TreeGrafter"/>
</dbReference>
<dbReference type="EMBL" id="JPVP01000060">
    <property type="protein sequence ID" value="KGR81846.1"/>
    <property type="molecule type" value="Genomic_DNA"/>
</dbReference>
<comment type="caution">
    <text evidence="5">The sequence shown here is derived from an EMBL/GenBank/DDBJ whole genome shotgun (WGS) entry which is preliminary data.</text>
</comment>
<evidence type="ECO:0000313" key="6">
    <source>
        <dbReference type="Proteomes" id="UP000030437"/>
    </source>
</evidence>
<gene>
    <name evidence="5" type="ORF">CD32_21220</name>
</gene>
<dbReference type="GO" id="GO:0005975">
    <property type="term" value="P:carbohydrate metabolic process"/>
    <property type="evidence" value="ECO:0007669"/>
    <property type="project" value="InterPro"/>
</dbReference>
<dbReference type="Gene3D" id="3.20.20.370">
    <property type="entry name" value="Glycoside hydrolase/deacetylase"/>
    <property type="match status" value="1"/>
</dbReference>
<keyword evidence="3" id="KW-0472">Membrane</keyword>
<dbReference type="AlphaFoldDB" id="A0A0A3IAS1"/>
<protein>
    <submittedName>
        <fullName evidence="5">Oligosaccharide deacetylase</fullName>
    </submittedName>
</protein>
<evidence type="ECO:0000256" key="3">
    <source>
        <dbReference type="SAM" id="Phobius"/>
    </source>
</evidence>
<organism evidence="5 6">
    <name type="scientific">Lysinibacillus odysseyi 34hs-1 = NBRC 100172</name>
    <dbReference type="NCBI Taxonomy" id="1220589"/>
    <lineage>
        <taxon>Bacteria</taxon>
        <taxon>Bacillati</taxon>
        <taxon>Bacillota</taxon>
        <taxon>Bacilli</taxon>
        <taxon>Bacillales</taxon>
        <taxon>Bacillaceae</taxon>
        <taxon>Lysinibacillus</taxon>
    </lineage>
</organism>
<proteinExistence type="predicted"/>
<dbReference type="PANTHER" id="PTHR10587:SF133">
    <property type="entry name" value="CHITIN DEACETYLASE 1-RELATED"/>
    <property type="match status" value="1"/>
</dbReference>
<keyword evidence="6" id="KW-1185">Reference proteome</keyword>
<dbReference type="PROSITE" id="PS51677">
    <property type="entry name" value="NODB"/>
    <property type="match status" value="1"/>
</dbReference>
<sequence>MKRRSIFVLSGFICFIAVFFIGFHTYADKGRRYYEETGEVLWDIQTQEKVIAITFDDGPDDKYTNQVLDLLEEYDAKATFFVIGKSAEKYPEVVLRQFEEGHELANHTYTHPLKTTLEKIEEEIQQTNDIIYSITGYKPKLFRPVGGIYTDGMIDVAVKHGFTVIIWSWHQDTQDWKNPGVNKIVKKVLNGTKPGDVILFHDGGSNRTQTVEALKEILPSLKKQGYKFVTISEMLEMKNNMQRNEVKKNSRHFFE</sequence>
<feature type="domain" description="NodB homology" evidence="4">
    <location>
        <begin position="49"/>
        <end position="229"/>
    </location>
</feature>
<dbReference type="eggNOG" id="COG0726">
    <property type="taxonomic scope" value="Bacteria"/>
</dbReference>
<dbReference type="CDD" id="cd10917">
    <property type="entry name" value="CE4_NodB_like_6s_7s"/>
    <property type="match status" value="1"/>
</dbReference>
<dbReference type="InterPro" id="IPR011330">
    <property type="entry name" value="Glyco_hydro/deAcase_b/a-brl"/>
</dbReference>
<dbReference type="GO" id="GO:0016810">
    <property type="term" value="F:hydrolase activity, acting on carbon-nitrogen (but not peptide) bonds"/>
    <property type="evidence" value="ECO:0007669"/>
    <property type="project" value="InterPro"/>
</dbReference>
<dbReference type="Pfam" id="PF01522">
    <property type="entry name" value="Polysacc_deac_1"/>
    <property type="match status" value="1"/>
</dbReference>
<evidence type="ECO:0000313" key="5">
    <source>
        <dbReference type="EMBL" id="KGR81846.1"/>
    </source>
</evidence>
<evidence type="ECO:0000256" key="1">
    <source>
        <dbReference type="ARBA" id="ARBA00022723"/>
    </source>
</evidence>
<dbReference type="Proteomes" id="UP000030437">
    <property type="component" value="Unassembled WGS sequence"/>
</dbReference>
<feature type="transmembrane region" description="Helical" evidence="3">
    <location>
        <begin position="6"/>
        <end position="27"/>
    </location>
</feature>
<keyword evidence="2" id="KW-0378">Hydrolase</keyword>
<name>A0A0A3IAS1_9BACI</name>
<evidence type="ECO:0000259" key="4">
    <source>
        <dbReference type="PROSITE" id="PS51677"/>
    </source>
</evidence>
<accession>A0A0A3IAS1</accession>
<keyword evidence="1" id="KW-0479">Metal-binding</keyword>
<evidence type="ECO:0000256" key="2">
    <source>
        <dbReference type="ARBA" id="ARBA00022801"/>
    </source>
</evidence>
<dbReference type="SUPFAM" id="SSF88713">
    <property type="entry name" value="Glycoside hydrolase/deacetylase"/>
    <property type="match status" value="1"/>
</dbReference>
<dbReference type="InterPro" id="IPR050248">
    <property type="entry name" value="Polysacc_deacetylase_ArnD"/>
</dbReference>